<dbReference type="EMBL" id="JASCZI010272133">
    <property type="protein sequence ID" value="MED6220465.1"/>
    <property type="molecule type" value="Genomic_DNA"/>
</dbReference>
<evidence type="ECO:0000313" key="2">
    <source>
        <dbReference type="Proteomes" id="UP001341840"/>
    </source>
</evidence>
<proteinExistence type="predicted"/>
<reference evidence="1 2" key="1">
    <citation type="journal article" date="2023" name="Plants (Basel)">
        <title>Bridging the Gap: Combining Genomics and Transcriptomics Approaches to Understand Stylosanthes scabra, an Orphan Legume from the Brazilian Caatinga.</title>
        <authorList>
            <person name="Ferreira-Neto J.R.C."/>
            <person name="da Silva M.D."/>
            <person name="Binneck E."/>
            <person name="de Melo N.F."/>
            <person name="da Silva R.H."/>
            <person name="de Melo A.L.T.M."/>
            <person name="Pandolfi V."/>
            <person name="Bustamante F.O."/>
            <person name="Brasileiro-Vidal A.C."/>
            <person name="Benko-Iseppon A.M."/>
        </authorList>
    </citation>
    <scope>NUCLEOTIDE SEQUENCE [LARGE SCALE GENOMIC DNA]</scope>
    <source>
        <tissue evidence="1">Leaves</tissue>
    </source>
</reference>
<organism evidence="1 2">
    <name type="scientific">Stylosanthes scabra</name>
    <dbReference type="NCBI Taxonomy" id="79078"/>
    <lineage>
        <taxon>Eukaryota</taxon>
        <taxon>Viridiplantae</taxon>
        <taxon>Streptophyta</taxon>
        <taxon>Embryophyta</taxon>
        <taxon>Tracheophyta</taxon>
        <taxon>Spermatophyta</taxon>
        <taxon>Magnoliopsida</taxon>
        <taxon>eudicotyledons</taxon>
        <taxon>Gunneridae</taxon>
        <taxon>Pentapetalae</taxon>
        <taxon>rosids</taxon>
        <taxon>fabids</taxon>
        <taxon>Fabales</taxon>
        <taxon>Fabaceae</taxon>
        <taxon>Papilionoideae</taxon>
        <taxon>50 kb inversion clade</taxon>
        <taxon>dalbergioids sensu lato</taxon>
        <taxon>Dalbergieae</taxon>
        <taxon>Pterocarpus clade</taxon>
        <taxon>Stylosanthes</taxon>
    </lineage>
</organism>
<protein>
    <submittedName>
        <fullName evidence="1">Uncharacterized protein</fullName>
    </submittedName>
</protein>
<gene>
    <name evidence="1" type="ORF">PIB30_045100</name>
</gene>
<comment type="caution">
    <text evidence="1">The sequence shown here is derived from an EMBL/GenBank/DDBJ whole genome shotgun (WGS) entry which is preliminary data.</text>
</comment>
<name>A0ABU6ZET7_9FABA</name>
<sequence>MKKRPERDSKGERKPVVDTGVMGIMASRWLKRKWRNDIEQRQQQVLREKIKNAAVAVSRQKRAVLDSDNTYELHVVVVVDLWWRLYNSDGGSGSLIARERGRKRKENLECW</sequence>
<accession>A0ABU6ZET7</accession>
<dbReference type="Proteomes" id="UP001341840">
    <property type="component" value="Unassembled WGS sequence"/>
</dbReference>
<evidence type="ECO:0000313" key="1">
    <source>
        <dbReference type="EMBL" id="MED6220465.1"/>
    </source>
</evidence>
<keyword evidence="2" id="KW-1185">Reference proteome</keyword>